<dbReference type="InterPro" id="IPR024371">
    <property type="entry name" value="AcetylCoA_trans_1-like"/>
</dbReference>
<dbReference type="Pfam" id="PF13000">
    <property type="entry name" value="Acatn"/>
    <property type="match status" value="3"/>
</dbReference>
<feature type="transmembrane region" description="Helical" evidence="5">
    <location>
        <begin position="32"/>
        <end position="56"/>
    </location>
</feature>
<sequence length="508" mass="56722">MSEVRRRQLQSTESLNSVMVDISNIRGDEWNIALLLLLYLLQGIPLGLAAALPMILQNRGASFKQQAAFSFATWPFSLKLFWAPIVDSVYLARFGRRKTWLVPIQLAIGCFLIFLSYNLEAWLGIEGTDEPQVVLLSIIFFLLNFLVATQDIVVDGWALTLLRRENIEYASTCNSAGQIAGYFFGYVIFMALECPEFCNTYIRNEPKPEGIITMPGFFYFWGVVYLVVTALVAFIKREAQEYSSNTPTMATIVHSYRQLLQILKLPSIQLLSLVLLTSKVGFAACDSVTGLKLTEGGVPKESLALLAVPLLPLQIILPLVVSKISSRRRPLNLLLKVFPYRLVFNIIAAVFVFITPAILVGSSMPSYYVAILLVLLALQQVTVTTMFVQWMAFFAVISDPVVGGTYMTLLNTLNNLGGTWTTTTALALVDFTTVKSCSNSTLNNDCSSQLLKMECEKAGGNCEVQLDGYYIETALLTIVGFIWFKFWGQKILLSLQSRPMDAWKVRSR</sequence>
<evidence type="ECO:0000256" key="2">
    <source>
        <dbReference type="ARBA" id="ARBA00022692"/>
    </source>
</evidence>
<feature type="transmembrane region" description="Helical" evidence="5">
    <location>
        <begin position="366"/>
        <end position="383"/>
    </location>
</feature>
<evidence type="ECO:0000256" key="3">
    <source>
        <dbReference type="ARBA" id="ARBA00022989"/>
    </source>
</evidence>
<evidence type="ECO:0000256" key="4">
    <source>
        <dbReference type="ARBA" id="ARBA00023136"/>
    </source>
</evidence>
<dbReference type="GO" id="GO:0035348">
    <property type="term" value="P:acetyl-CoA transmembrane transport"/>
    <property type="evidence" value="ECO:0007669"/>
    <property type="project" value="InterPro"/>
</dbReference>
<keyword evidence="3 5" id="KW-1133">Transmembrane helix</keyword>
<dbReference type="GO" id="GO:0008521">
    <property type="term" value="F:acetyl-CoA transmembrane transporter activity"/>
    <property type="evidence" value="ECO:0007669"/>
    <property type="project" value="InterPro"/>
</dbReference>
<feature type="transmembrane region" description="Helical" evidence="5">
    <location>
        <begin position="99"/>
        <end position="119"/>
    </location>
</feature>
<feature type="transmembrane region" description="Helical" evidence="5">
    <location>
        <begin position="302"/>
        <end position="321"/>
    </location>
</feature>
<evidence type="ECO:0000313" key="6">
    <source>
        <dbReference type="EMBL" id="CAH1397550.1"/>
    </source>
</evidence>
<dbReference type="OrthoDB" id="6415790at2759"/>
<evidence type="ECO:0000256" key="5">
    <source>
        <dbReference type="SAM" id="Phobius"/>
    </source>
</evidence>
<dbReference type="InterPro" id="IPR036259">
    <property type="entry name" value="MFS_trans_sf"/>
</dbReference>
<gene>
    <name evidence="6" type="ORF">NEZAVI_LOCUS7351</name>
</gene>
<organism evidence="6 7">
    <name type="scientific">Nezara viridula</name>
    <name type="common">Southern green stink bug</name>
    <name type="synonym">Cimex viridulus</name>
    <dbReference type="NCBI Taxonomy" id="85310"/>
    <lineage>
        <taxon>Eukaryota</taxon>
        <taxon>Metazoa</taxon>
        <taxon>Ecdysozoa</taxon>
        <taxon>Arthropoda</taxon>
        <taxon>Hexapoda</taxon>
        <taxon>Insecta</taxon>
        <taxon>Pterygota</taxon>
        <taxon>Neoptera</taxon>
        <taxon>Paraneoptera</taxon>
        <taxon>Hemiptera</taxon>
        <taxon>Heteroptera</taxon>
        <taxon>Panheteroptera</taxon>
        <taxon>Pentatomomorpha</taxon>
        <taxon>Pentatomoidea</taxon>
        <taxon>Pentatomidae</taxon>
        <taxon>Pentatominae</taxon>
        <taxon>Nezara</taxon>
    </lineage>
</organism>
<dbReference type="AlphaFoldDB" id="A0A9P0H8V4"/>
<dbReference type="Proteomes" id="UP001152798">
    <property type="component" value="Chromosome 3"/>
</dbReference>
<evidence type="ECO:0008006" key="8">
    <source>
        <dbReference type="Google" id="ProtNLM"/>
    </source>
</evidence>
<dbReference type="PANTHER" id="PTHR12778">
    <property type="entry name" value="SOLUTE CARRIER FAMILY 33 ACETYL-COA TRANSPORTER -RELATED"/>
    <property type="match status" value="1"/>
</dbReference>
<keyword evidence="7" id="KW-1185">Reference proteome</keyword>
<proteinExistence type="predicted"/>
<name>A0A9P0H8V4_NEZVI</name>
<dbReference type="PANTHER" id="PTHR12778:SF9">
    <property type="entry name" value="ACETYL-COENZYME A TRANSPORTER 1"/>
    <property type="match status" value="1"/>
</dbReference>
<evidence type="ECO:0000313" key="7">
    <source>
        <dbReference type="Proteomes" id="UP001152798"/>
    </source>
</evidence>
<feature type="transmembrane region" description="Helical" evidence="5">
    <location>
        <begin position="131"/>
        <end position="148"/>
    </location>
</feature>
<feature type="transmembrane region" description="Helical" evidence="5">
    <location>
        <begin position="212"/>
        <end position="235"/>
    </location>
</feature>
<accession>A0A9P0H8V4</accession>
<keyword evidence="2 5" id="KW-0812">Transmembrane</keyword>
<feature type="transmembrane region" description="Helical" evidence="5">
    <location>
        <begin position="169"/>
        <end position="192"/>
    </location>
</feature>
<feature type="transmembrane region" description="Helical" evidence="5">
    <location>
        <begin position="469"/>
        <end position="488"/>
    </location>
</feature>
<reference evidence="6" key="1">
    <citation type="submission" date="2022-01" db="EMBL/GenBank/DDBJ databases">
        <authorList>
            <person name="King R."/>
        </authorList>
    </citation>
    <scope>NUCLEOTIDE SEQUENCE</scope>
</reference>
<dbReference type="EMBL" id="OV725079">
    <property type="protein sequence ID" value="CAH1397550.1"/>
    <property type="molecule type" value="Genomic_DNA"/>
</dbReference>
<comment type="subcellular location">
    <subcellularLocation>
        <location evidence="1">Membrane</location>
        <topology evidence="1">Multi-pass membrane protein</topology>
    </subcellularLocation>
</comment>
<dbReference type="Gene3D" id="1.20.1250.20">
    <property type="entry name" value="MFS general substrate transporter like domains"/>
    <property type="match status" value="1"/>
</dbReference>
<feature type="transmembrane region" description="Helical" evidence="5">
    <location>
        <begin position="68"/>
        <end position="92"/>
    </location>
</feature>
<dbReference type="GO" id="GO:0016020">
    <property type="term" value="C:membrane"/>
    <property type="evidence" value="ECO:0007669"/>
    <property type="project" value="UniProtKB-SubCell"/>
</dbReference>
<dbReference type="InterPro" id="IPR004752">
    <property type="entry name" value="AmpG_permease/AT-1"/>
</dbReference>
<keyword evidence="4 5" id="KW-0472">Membrane</keyword>
<dbReference type="SUPFAM" id="SSF103473">
    <property type="entry name" value="MFS general substrate transporter"/>
    <property type="match status" value="1"/>
</dbReference>
<evidence type="ECO:0000256" key="1">
    <source>
        <dbReference type="ARBA" id="ARBA00004141"/>
    </source>
</evidence>
<feature type="transmembrane region" description="Helical" evidence="5">
    <location>
        <begin position="342"/>
        <end position="360"/>
    </location>
</feature>
<protein>
    <recommendedName>
        <fullName evidence="8">Acetyl-coenzyme A transporter 1</fullName>
    </recommendedName>
</protein>